<feature type="transmembrane region" description="Helical" evidence="5">
    <location>
        <begin position="107"/>
        <end position="131"/>
    </location>
</feature>
<sequence>MLWVLGFLLSFCGLFIWLEFGTMFPRSGGEKVYLEAVYTKPKYLATVIFTVNAIILGFTAAGCIVFASNILVVAGQAAGSWTERGIAVGVMLFVTLLHGLTPKTGILLMNVLSISKIVILLFVVISGWVVLSGKTRVADPYVNFRNAFTGSSTSSNDYATATFKVLDAYAGWSNVNYVMNNVRNPIRTLKIAGPLGLGICSVLYLLANVAYFAAASKEEIGASGVTVAALFFKNVFGSVAERALSVFVALSALGNVVTVTFAASRVNQELAKEGIPLPFGNKFWASNWPTGKSPLPGLIIHLIPSVIVIIGPPPAVAFPFILDIGGYPQQIVNFFIVV</sequence>
<dbReference type="PANTHER" id="PTHR11785">
    <property type="entry name" value="AMINO ACID TRANSPORTER"/>
    <property type="match status" value="1"/>
</dbReference>
<protein>
    <recommendedName>
        <fullName evidence="8">Amino acid permease/ SLC12A domain-containing protein</fullName>
    </recommendedName>
</protein>
<feature type="non-terminal residue" evidence="6">
    <location>
        <position position="338"/>
    </location>
</feature>
<keyword evidence="4 5" id="KW-0472">Membrane</keyword>
<dbReference type="InterPro" id="IPR002293">
    <property type="entry name" value="AA/rel_permease1"/>
</dbReference>
<dbReference type="EMBL" id="LVVM01006362">
    <property type="protein sequence ID" value="OJA08227.1"/>
    <property type="molecule type" value="Genomic_DNA"/>
</dbReference>
<dbReference type="InterPro" id="IPR050598">
    <property type="entry name" value="AminoAcid_Transporter"/>
</dbReference>
<keyword evidence="7" id="KW-1185">Reference proteome</keyword>
<evidence type="ECO:0000256" key="4">
    <source>
        <dbReference type="ARBA" id="ARBA00023136"/>
    </source>
</evidence>
<evidence type="ECO:0000256" key="3">
    <source>
        <dbReference type="ARBA" id="ARBA00022989"/>
    </source>
</evidence>
<dbReference type="PANTHER" id="PTHR11785:SF382">
    <property type="entry name" value="LOW-AFFINITY METHIONINE PERMEASE"/>
    <property type="match status" value="1"/>
</dbReference>
<feature type="transmembrane region" description="Helical" evidence="5">
    <location>
        <begin position="45"/>
        <end position="73"/>
    </location>
</feature>
<dbReference type="GO" id="GO:0015179">
    <property type="term" value="F:L-amino acid transmembrane transporter activity"/>
    <property type="evidence" value="ECO:0007669"/>
    <property type="project" value="TreeGrafter"/>
</dbReference>
<organism evidence="6 7">
    <name type="scientific">Rhizopogon vesiculosus</name>
    <dbReference type="NCBI Taxonomy" id="180088"/>
    <lineage>
        <taxon>Eukaryota</taxon>
        <taxon>Fungi</taxon>
        <taxon>Dikarya</taxon>
        <taxon>Basidiomycota</taxon>
        <taxon>Agaricomycotina</taxon>
        <taxon>Agaricomycetes</taxon>
        <taxon>Agaricomycetidae</taxon>
        <taxon>Boletales</taxon>
        <taxon>Suillineae</taxon>
        <taxon>Rhizopogonaceae</taxon>
        <taxon>Rhizopogon</taxon>
    </lineage>
</organism>
<gene>
    <name evidence="6" type="ORF">AZE42_10943</name>
</gene>
<dbReference type="Gene3D" id="1.20.1740.10">
    <property type="entry name" value="Amino acid/polyamine transporter I"/>
    <property type="match status" value="1"/>
</dbReference>
<evidence type="ECO:0000313" key="7">
    <source>
        <dbReference type="Proteomes" id="UP000183567"/>
    </source>
</evidence>
<evidence type="ECO:0000256" key="5">
    <source>
        <dbReference type="SAM" id="Phobius"/>
    </source>
</evidence>
<dbReference type="Pfam" id="PF13520">
    <property type="entry name" value="AA_permease_2"/>
    <property type="match status" value="1"/>
</dbReference>
<evidence type="ECO:0000256" key="2">
    <source>
        <dbReference type="ARBA" id="ARBA00022692"/>
    </source>
</evidence>
<comment type="caution">
    <text evidence="6">The sequence shown here is derived from an EMBL/GenBank/DDBJ whole genome shotgun (WGS) entry which is preliminary data.</text>
</comment>
<evidence type="ECO:0000256" key="1">
    <source>
        <dbReference type="ARBA" id="ARBA00004141"/>
    </source>
</evidence>
<keyword evidence="3 5" id="KW-1133">Transmembrane helix</keyword>
<comment type="subcellular location">
    <subcellularLocation>
        <location evidence="1">Membrane</location>
        <topology evidence="1">Multi-pass membrane protein</topology>
    </subcellularLocation>
</comment>
<reference evidence="6 7" key="1">
    <citation type="submission" date="2016-03" db="EMBL/GenBank/DDBJ databases">
        <title>Comparative genomics of the ectomycorrhizal sister species Rhizopogon vinicolor and Rhizopogon vesiculosus (Basidiomycota: Boletales) reveals a divergence of the mating type B locus.</title>
        <authorList>
            <person name="Mujic A.B."/>
            <person name="Kuo A."/>
            <person name="Tritt A."/>
            <person name="Lipzen A."/>
            <person name="Chen C."/>
            <person name="Johnson J."/>
            <person name="Sharma A."/>
            <person name="Barry K."/>
            <person name="Grigoriev I.V."/>
            <person name="Spatafora J.W."/>
        </authorList>
    </citation>
    <scope>NUCLEOTIDE SEQUENCE [LARGE SCALE GENOMIC DNA]</scope>
    <source>
        <strain evidence="6 7">AM-OR11-056</strain>
    </source>
</reference>
<dbReference type="Proteomes" id="UP000183567">
    <property type="component" value="Unassembled WGS sequence"/>
</dbReference>
<dbReference type="PIRSF" id="PIRSF006060">
    <property type="entry name" value="AA_transporter"/>
    <property type="match status" value="1"/>
</dbReference>
<keyword evidence="2 5" id="KW-0812">Transmembrane</keyword>
<feature type="transmembrane region" description="Helical" evidence="5">
    <location>
        <begin position="85"/>
        <end position="101"/>
    </location>
</feature>
<feature type="transmembrane region" description="Helical" evidence="5">
    <location>
        <begin position="191"/>
        <end position="214"/>
    </location>
</feature>
<name>A0A1J8PK76_9AGAM</name>
<feature type="transmembrane region" description="Helical" evidence="5">
    <location>
        <begin position="298"/>
        <end position="322"/>
    </location>
</feature>
<dbReference type="GO" id="GO:0016020">
    <property type="term" value="C:membrane"/>
    <property type="evidence" value="ECO:0007669"/>
    <property type="project" value="UniProtKB-SubCell"/>
</dbReference>
<dbReference type="OrthoDB" id="5982228at2759"/>
<evidence type="ECO:0000313" key="6">
    <source>
        <dbReference type="EMBL" id="OJA08227.1"/>
    </source>
</evidence>
<accession>A0A1J8PK76</accession>
<proteinExistence type="predicted"/>
<feature type="transmembrane region" description="Helical" evidence="5">
    <location>
        <begin position="243"/>
        <end position="263"/>
    </location>
</feature>
<feature type="transmembrane region" description="Helical" evidence="5">
    <location>
        <begin position="220"/>
        <end position="236"/>
    </location>
</feature>
<dbReference type="STRING" id="180088.A0A1J8PK76"/>
<evidence type="ECO:0008006" key="8">
    <source>
        <dbReference type="Google" id="ProtNLM"/>
    </source>
</evidence>
<dbReference type="AlphaFoldDB" id="A0A1J8PK76"/>